<feature type="domain" description="Novel STAND NTPase 1" evidence="5">
    <location>
        <begin position="276"/>
        <end position="683"/>
    </location>
</feature>
<accession>Q111Z3</accession>
<evidence type="ECO:0000256" key="2">
    <source>
        <dbReference type="ARBA" id="ARBA00022737"/>
    </source>
</evidence>
<gene>
    <name evidence="7" type="ordered locus">Tery_2471</name>
</gene>
<dbReference type="SUPFAM" id="SSF50978">
    <property type="entry name" value="WD40 repeat-like"/>
    <property type="match status" value="2"/>
</dbReference>
<dbReference type="Pfam" id="PF00656">
    <property type="entry name" value="Peptidase_C14"/>
    <property type="match status" value="1"/>
</dbReference>
<proteinExistence type="predicted"/>
<dbReference type="KEGG" id="ter:Tery_2471"/>
<dbReference type="eggNOG" id="COG1672">
    <property type="taxonomic scope" value="Bacteria"/>
</dbReference>
<dbReference type="Pfam" id="PF00400">
    <property type="entry name" value="WD40"/>
    <property type="match status" value="9"/>
</dbReference>
<dbReference type="SMART" id="SM00320">
    <property type="entry name" value="WD40"/>
    <property type="match status" value="14"/>
</dbReference>
<feature type="repeat" description="WD" evidence="3">
    <location>
        <begin position="1178"/>
        <end position="1219"/>
    </location>
</feature>
<evidence type="ECO:0000256" key="3">
    <source>
        <dbReference type="PROSITE-ProRule" id="PRU00221"/>
    </source>
</evidence>
<organism evidence="7">
    <name type="scientific">Trichodesmium erythraeum (strain IMS101)</name>
    <dbReference type="NCBI Taxonomy" id="203124"/>
    <lineage>
        <taxon>Bacteria</taxon>
        <taxon>Bacillati</taxon>
        <taxon>Cyanobacteriota</taxon>
        <taxon>Cyanophyceae</taxon>
        <taxon>Oscillatoriophycideae</taxon>
        <taxon>Oscillatoriales</taxon>
        <taxon>Microcoleaceae</taxon>
        <taxon>Trichodesmium</taxon>
    </lineage>
</organism>
<dbReference type="HOGENOM" id="CLU_002352_0_1_3"/>
<sequence length="1481" mass="164756">MDKKNLRQALVVGINRYPLLKKKKLGDLNLKAAVKDAEAIANILEKYGKFRIQRLPSLPSLPKNYDQEGTERFDPKGKVKINELQEAIINLFKPRKKNETPDVALLFFAGHGYVDEKGDIREGFLATSEAHLSENVYGISLNWLKRLLQDSPVQEQIVWLDCCFSGEFLNFDREANPGTEGKKISRCFITASRSFQTAEEKLDGKHGLFTDNLLAGLNPENYVDGWVTNYVLAEFINKKMSRTSQAPMFQNSGDAIILTTNTLTEYKDERWKNLAPYRGLSYFRQQENDAVFFHGRTLLTDELIDRVRTNNFVAVLGASGSGKSSLLRAGLLYQLRQGQKISGSDRWRYLNPFTPTFSPLKSLELAINREGEKQENFTDNFTDNLIRFIDLVEAERVVMIIDQFEEVFTLCQGDEEKEQERLDFFDCFLDVLERRGDKFCLVLGMRADFLDRCSEYGRLANQIKRHQLLVTPLEKDEIDEVIKKPAELVGVGVEPGLIAQIREDFLRNPGSLPLLEYTLDALWKFATQGENKSQFLTLATYTKLGGIKGTLTKRADAVFQSLNDEERSVAKRIFLELVQPGEKEISSGKITDTRRRVILEKLPNKRHSLELLSAVSDRLADPNNRLITKDNSEGGILLDIVHEDLIRSWKTLREWVEEYQEALPVERKIEADAAEWKKDGKNEGLLLRAGRLTKAEEYLKKYDEMALLDGVAYEFIEASRELKIREEEKEKERQRKVEEQAARILGMLSDSMIRQKPSLLDKGVLLGIESMKQYFDIKKRYGKVDSDLLFELDQTLRNGVSQLPKHLYTLKHQSDVYAVAFSPDGKTIATASYDKTARLWDTENGKELATLKHQSDVYAVAFSPDGKTIATASSDKTARLWDTENGKELATLNHQSSVNAVAFSPDGKTIATASSDKTARLWDTENGNVLATLNHQSSVNAVAFSPDGKTIATASSDKTARLWDTENGKELATLNHQSSVNAVAFSPDGKTIATASSDKTARLWDTENGKELATLNHQSWVNAVAFSPDGKTIATASSDKTARLWDTENGNVLATLNHQSSVNAVAFSPDGKTIATASSDKTARLWDTENGKELATLNHQSSVNAVAFSPDGKTIATASSDKTARLWDTENGKELATLNHQDTVRAVAFSPDGKTIATASSDKTARLWDTENGNVLATLNHQSSVIAVAFSPDGKTIATASSDKTARLWDTENGNVLATLNHQSSVIAVAFSPDGKTIATASSDKTARLWDTENGKVLATLNHQSRVNAVAFSPDGKTIATASDDKTARLWDTENGNVLATLNHQDWVFAVAFSPDGKTIATASSDKTARLWDTENGNVLATLNHQDWVFAVAFSPDGKTIATASSDNTARLHWATPEGLIQEGCRRLSRNLTAEEWQQYINSDLETYQKTCKNIPVHPSLIAEAKNLAKTGEKPKIKQAISIFKKALELEPEIDLDPDTKTRETDPQLVANKLAASAKLK</sequence>
<feature type="repeat" description="WD" evidence="3">
    <location>
        <begin position="1342"/>
        <end position="1372"/>
    </location>
</feature>
<dbReference type="InterPro" id="IPR019775">
    <property type="entry name" value="WD40_repeat_CS"/>
</dbReference>
<dbReference type="InterPro" id="IPR027417">
    <property type="entry name" value="P-loop_NTPase"/>
</dbReference>
<evidence type="ECO:0000259" key="5">
    <source>
        <dbReference type="Pfam" id="PF20703"/>
    </source>
</evidence>
<evidence type="ECO:0000313" key="7">
    <source>
        <dbReference type="EMBL" id="ABG51681.1"/>
    </source>
</evidence>
<dbReference type="PANTHER" id="PTHR19879:SF9">
    <property type="entry name" value="TRANSCRIPTION INITIATION FACTOR TFIID SUBUNIT 5"/>
    <property type="match status" value="1"/>
</dbReference>
<dbReference type="Pfam" id="PF23414">
    <property type="entry name" value="Beta-prop_EML_2"/>
    <property type="match status" value="1"/>
</dbReference>
<dbReference type="RefSeq" id="WP_011612045.1">
    <property type="nucleotide sequence ID" value="NC_008312.1"/>
</dbReference>
<dbReference type="PRINTS" id="PR00320">
    <property type="entry name" value="GPROTEINBRPT"/>
</dbReference>
<dbReference type="Gene3D" id="2.130.10.10">
    <property type="entry name" value="YVTN repeat-like/Quinoprotein amine dehydrogenase"/>
    <property type="match status" value="6"/>
</dbReference>
<feature type="repeat" description="WD" evidence="3">
    <location>
        <begin position="891"/>
        <end position="932"/>
    </location>
</feature>
<feature type="repeat" description="WD" evidence="3">
    <location>
        <begin position="1260"/>
        <end position="1301"/>
    </location>
</feature>
<dbReference type="PROSITE" id="PS50294">
    <property type="entry name" value="WD_REPEATS_REGION"/>
    <property type="match status" value="14"/>
</dbReference>
<dbReference type="PROSITE" id="PS00678">
    <property type="entry name" value="WD_REPEATS_1"/>
    <property type="match status" value="13"/>
</dbReference>
<dbReference type="CDD" id="cd00267">
    <property type="entry name" value="ABC_ATPase"/>
    <property type="match status" value="1"/>
</dbReference>
<dbReference type="Gene3D" id="3.40.50.300">
    <property type="entry name" value="P-loop containing nucleotide triphosphate hydrolases"/>
    <property type="match status" value="1"/>
</dbReference>
<dbReference type="InterPro" id="IPR049052">
    <property type="entry name" value="nSTAND1"/>
</dbReference>
<feature type="repeat" description="WD" evidence="3">
    <location>
        <begin position="1219"/>
        <end position="1260"/>
    </location>
</feature>
<dbReference type="Pfam" id="PF20703">
    <property type="entry name" value="nSTAND1"/>
    <property type="match status" value="1"/>
</dbReference>
<feature type="repeat" description="WD" evidence="3">
    <location>
        <begin position="1301"/>
        <end position="1342"/>
    </location>
</feature>
<dbReference type="PANTHER" id="PTHR19879">
    <property type="entry name" value="TRANSCRIPTION INITIATION FACTOR TFIID"/>
    <property type="match status" value="1"/>
</dbReference>
<dbReference type="InterPro" id="IPR015943">
    <property type="entry name" value="WD40/YVTN_repeat-like_dom_sf"/>
</dbReference>
<feature type="repeat" description="WD" evidence="3">
    <location>
        <begin position="1014"/>
        <end position="1055"/>
    </location>
</feature>
<protein>
    <submittedName>
        <fullName evidence="7">Peptidase C14, caspase catalytic subunit p20</fullName>
    </submittedName>
</protein>
<dbReference type="GO" id="GO:0006508">
    <property type="term" value="P:proteolysis"/>
    <property type="evidence" value="ECO:0007669"/>
    <property type="project" value="InterPro"/>
</dbReference>
<dbReference type="SUPFAM" id="SSF52540">
    <property type="entry name" value="P-loop containing nucleoside triphosphate hydrolases"/>
    <property type="match status" value="1"/>
</dbReference>
<name>Q111Z3_TRIEI</name>
<dbReference type="PROSITE" id="PS50082">
    <property type="entry name" value="WD_REPEATS_2"/>
    <property type="match status" value="14"/>
</dbReference>
<feature type="repeat" description="WD" evidence="3">
    <location>
        <begin position="1096"/>
        <end position="1137"/>
    </location>
</feature>
<keyword evidence="1 3" id="KW-0853">WD repeat</keyword>
<dbReference type="eggNOG" id="COG2319">
    <property type="taxonomic scope" value="Bacteria"/>
</dbReference>
<evidence type="ECO:0000259" key="6">
    <source>
        <dbReference type="Pfam" id="PF23414"/>
    </source>
</evidence>
<feature type="repeat" description="WD" evidence="3">
    <location>
        <begin position="809"/>
        <end position="850"/>
    </location>
</feature>
<dbReference type="InterPro" id="IPR020472">
    <property type="entry name" value="WD40_PAC1"/>
</dbReference>
<dbReference type="eggNOG" id="COG4249">
    <property type="taxonomic scope" value="Bacteria"/>
</dbReference>
<feature type="domain" description="EML-like second beta-propeller" evidence="6">
    <location>
        <begin position="941"/>
        <end position="1096"/>
    </location>
</feature>
<dbReference type="InterPro" id="IPR011600">
    <property type="entry name" value="Pept_C14_caspase"/>
</dbReference>
<feature type="repeat" description="WD" evidence="3">
    <location>
        <begin position="850"/>
        <end position="891"/>
    </location>
</feature>
<feature type="repeat" description="WD" evidence="3">
    <location>
        <begin position="932"/>
        <end position="973"/>
    </location>
</feature>
<dbReference type="EMBL" id="CP000393">
    <property type="protein sequence ID" value="ABG51681.1"/>
    <property type="molecule type" value="Genomic_DNA"/>
</dbReference>
<feature type="repeat" description="WD" evidence="3">
    <location>
        <begin position="1137"/>
        <end position="1178"/>
    </location>
</feature>
<evidence type="ECO:0000259" key="4">
    <source>
        <dbReference type="Pfam" id="PF00656"/>
    </source>
</evidence>
<dbReference type="InterPro" id="IPR055442">
    <property type="entry name" value="Beta-prop_EML-like_2nd"/>
</dbReference>
<feature type="repeat" description="WD" evidence="3">
    <location>
        <begin position="1055"/>
        <end position="1096"/>
    </location>
</feature>
<evidence type="ECO:0000256" key="1">
    <source>
        <dbReference type="ARBA" id="ARBA00022574"/>
    </source>
</evidence>
<dbReference type="InterPro" id="IPR036322">
    <property type="entry name" value="WD40_repeat_dom_sf"/>
</dbReference>
<keyword evidence="2" id="KW-0677">Repeat</keyword>
<feature type="domain" description="Peptidase C14 caspase" evidence="4">
    <location>
        <begin position="7"/>
        <end position="251"/>
    </location>
</feature>
<reference evidence="7" key="1">
    <citation type="submission" date="2006-06" db="EMBL/GenBank/DDBJ databases">
        <title>Complete sequence of Trichodesmium erythraeum IMS101.</title>
        <authorList>
            <consortium name="US DOE Joint Genome Institute"/>
            <person name="Copeland A."/>
            <person name="Lucas S."/>
            <person name="Lapidus A."/>
            <person name="Barry K."/>
            <person name="Detter J.C."/>
            <person name="Glavina del Rio T."/>
            <person name="Hammon N."/>
            <person name="Israni S."/>
            <person name="Dalin E."/>
            <person name="Tice H."/>
            <person name="Pitluck S."/>
            <person name="Kiss H."/>
            <person name="Munk A.C."/>
            <person name="Brettin T."/>
            <person name="Bruce D."/>
            <person name="Han C."/>
            <person name="Tapia R."/>
            <person name="Gilna P."/>
            <person name="Schmutz J."/>
            <person name="Larimer F."/>
            <person name="Land M."/>
            <person name="Hauser L."/>
            <person name="Kyrpides N."/>
            <person name="Kim E."/>
            <person name="Richardson P."/>
        </authorList>
    </citation>
    <scope>NUCLEOTIDE SEQUENCE [LARGE SCALE GENOMIC DNA]</scope>
    <source>
        <strain evidence="7">IMS101</strain>
    </source>
</reference>
<dbReference type="STRING" id="203124.Tery_2471"/>
<dbReference type="OrthoDB" id="464342at2"/>
<feature type="repeat" description="WD" evidence="3">
    <location>
        <begin position="973"/>
        <end position="1014"/>
    </location>
</feature>
<dbReference type="InterPro" id="IPR001680">
    <property type="entry name" value="WD40_rpt"/>
</dbReference>
<dbReference type="Gene3D" id="3.40.50.1460">
    <property type="match status" value="1"/>
</dbReference>
<dbReference type="CDD" id="cd00200">
    <property type="entry name" value="WD40"/>
    <property type="match status" value="2"/>
</dbReference>
<dbReference type="GO" id="GO:0004197">
    <property type="term" value="F:cysteine-type endopeptidase activity"/>
    <property type="evidence" value="ECO:0007669"/>
    <property type="project" value="InterPro"/>
</dbReference>